<dbReference type="Proteomes" id="UP000008694">
    <property type="component" value="Unassembled WGS sequence"/>
</dbReference>
<gene>
    <name evidence="2" type="ORF">ARALYDRAFT_899069</name>
</gene>
<dbReference type="AlphaFoldDB" id="D7L580"/>
<dbReference type="HOGENOM" id="CLU_2593014_0_0_1"/>
<keyword evidence="1" id="KW-1133">Transmembrane helix</keyword>
<evidence type="ECO:0000313" key="2">
    <source>
        <dbReference type="EMBL" id="EFH59807.1"/>
    </source>
</evidence>
<proteinExistence type="predicted"/>
<dbReference type="Gramene" id="scaffold_303039.1">
    <property type="protein sequence ID" value="scaffold_303039.1"/>
    <property type="gene ID" value="scaffold_303039.1"/>
</dbReference>
<dbReference type="STRING" id="81972.D7L580"/>
<evidence type="ECO:0000256" key="1">
    <source>
        <dbReference type="SAM" id="Phobius"/>
    </source>
</evidence>
<keyword evidence="3" id="KW-1185">Reference proteome</keyword>
<organism evidence="3">
    <name type="scientific">Arabidopsis lyrata subsp. lyrata</name>
    <name type="common">Lyre-leaved rock-cress</name>
    <dbReference type="NCBI Taxonomy" id="81972"/>
    <lineage>
        <taxon>Eukaryota</taxon>
        <taxon>Viridiplantae</taxon>
        <taxon>Streptophyta</taxon>
        <taxon>Embryophyta</taxon>
        <taxon>Tracheophyta</taxon>
        <taxon>Spermatophyta</taxon>
        <taxon>Magnoliopsida</taxon>
        <taxon>eudicotyledons</taxon>
        <taxon>Gunneridae</taxon>
        <taxon>Pentapetalae</taxon>
        <taxon>rosids</taxon>
        <taxon>malvids</taxon>
        <taxon>Brassicales</taxon>
        <taxon>Brassicaceae</taxon>
        <taxon>Camelineae</taxon>
        <taxon>Arabidopsis</taxon>
    </lineage>
</organism>
<evidence type="ECO:0000313" key="3">
    <source>
        <dbReference type="Proteomes" id="UP000008694"/>
    </source>
</evidence>
<dbReference type="EMBL" id="GL348715">
    <property type="protein sequence ID" value="EFH59807.1"/>
    <property type="molecule type" value="Genomic_DNA"/>
</dbReference>
<feature type="transmembrane region" description="Helical" evidence="1">
    <location>
        <begin position="29"/>
        <end position="56"/>
    </location>
</feature>
<keyword evidence="1" id="KW-0472">Membrane</keyword>
<sequence length="80" mass="9054">MWTWSNSWWSWFSHQLILKFSFQVFSGGYGITGAIAGGVAAGAALLFDAPAIAFACRRRRKPQDIFFDVPGEFIIRISFY</sequence>
<keyword evidence="1" id="KW-0812">Transmembrane</keyword>
<name>D7L580_ARALL</name>
<reference evidence="3" key="1">
    <citation type="journal article" date="2011" name="Nat. Genet.">
        <title>The Arabidopsis lyrata genome sequence and the basis of rapid genome size change.</title>
        <authorList>
            <person name="Hu T.T."/>
            <person name="Pattyn P."/>
            <person name="Bakker E.G."/>
            <person name="Cao J."/>
            <person name="Cheng J.-F."/>
            <person name="Clark R.M."/>
            <person name="Fahlgren N."/>
            <person name="Fawcett J.A."/>
            <person name="Grimwood J."/>
            <person name="Gundlach H."/>
            <person name="Haberer G."/>
            <person name="Hollister J.D."/>
            <person name="Ossowski S."/>
            <person name="Ottilar R.P."/>
            <person name="Salamov A.A."/>
            <person name="Schneeberger K."/>
            <person name="Spannagl M."/>
            <person name="Wang X."/>
            <person name="Yang L."/>
            <person name="Nasrallah M.E."/>
            <person name="Bergelson J."/>
            <person name="Carrington J.C."/>
            <person name="Gaut B.S."/>
            <person name="Schmutz J."/>
            <person name="Mayer K.F.X."/>
            <person name="Van de Peer Y."/>
            <person name="Grigoriev I.V."/>
            <person name="Nordborg M."/>
            <person name="Weigel D."/>
            <person name="Guo Y.-L."/>
        </authorList>
    </citation>
    <scope>NUCLEOTIDE SEQUENCE [LARGE SCALE GENOMIC DNA]</scope>
    <source>
        <strain evidence="3">cv. MN47</strain>
    </source>
</reference>
<protein>
    <submittedName>
        <fullName evidence="2">Predicted protein</fullName>
    </submittedName>
</protein>
<accession>D7L580</accession>